<dbReference type="PANTHER" id="PTHR22949">
    <property type="entry name" value="WHITE COLLAR 2 PROTEIN WC2"/>
    <property type="match status" value="1"/>
</dbReference>
<feature type="region of interest" description="Disordered" evidence="1">
    <location>
        <begin position="154"/>
        <end position="273"/>
    </location>
</feature>
<dbReference type="OrthoDB" id="5599902at2759"/>
<name>A0A9P8RJB6_9PEZI</name>
<dbReference type="InterPro" id="IPR058345">
    <property type="entry name" value="DUF8032"/>
</dbReference>
<dbReference type="Pfam" id="PF26087">
    <property type="entry name" value="DUF8032"/>
    <property type="match status" value="2"/>
</dbReference>
<feature type="compositionally biased region" description="Low complexity" evidence="1">
    <location>
        <begin position="510"/>
        <end position="523"/>
    </location>
</feature>
<feature type="domain" description="DUF8032" evidence="2">
    <location>
        <begin position="282"/>
        <end position="376"/>
    </location>
</feature>
<dbReference type="EMBL" id="JAGPXC010000009">
    <property type="protein sequence ID" value="KAH6647093.1"/>
    <property type="molecule type" value="Genomic_DNA"/>
</dbReference>
<feature type="region of interest" description="Disordered" evidence="1">
    <location>
        <begin position="471"/>
        <end position="549"/>
    </location>
</feature>
<feature type="region of interest" description="Disordered" evidence="1">
    <location>
        <begin position="105"/>
        <end position="135"/>
    </location>
</feature>
<feature type="compositionally biased region" description="Polar residues" evidence="1">
    <location>
        <begin position="80"/>
        <end position="89"/>
    </location>
</feature>
<evidence type="ECO:0000313" key="3">
    <source>
        <dbReference type="EMBL" id="KAH6647093.1"/>
    </source>
</evidence>
<dbReference type="GeneID" id="70129683"/>
<feature type="compositionally biased region" description="Low complexity" evidence="1">
    <location>
        <begin position="244"/>
        <end position="257"/>
    </location>
</feature>
<feature type="region of interest" description="Disordered" evidence="1">
    <location>
        <begin position="597"/>
        <end position="640"/>
    </location>
</feature>
<feature type="region of interest" description="Disordered" evidence="1">
    <location>
        <begin position="393"/>
        <end position="456"/>
    </location>
</feature>
<comment type="caution">
    <text evidence="3">The sequence shown here is derived from an EMBL/GenBank/DDBJ whole genome shotgun (WGS) entry which is preliminary data.</text>
</comment>
<feature type="region of interest" description="Disordered" evidence="1">
    <location>
        <begin position="1"/>
        <end position="92"/>
    </location>
</feature>
<gene>
    <name evidence="3" type="ORF">BKA67DRAFT_540549</name>
</gene>
<feature type="compositionally biased region" description="Acidic residues" evidence="1">
    <location>
        <begin position="618"/>
        <end position="627"/>
    </location>
</feature>
<dbReference type="Proteomes" id="UP000758603">
    <property type="component" value="Unassembled WGS sequence"/>
</dbReference>
<evidence type="ECO:0000259" key="2">
    <source>
        <dbReference type="Pfam" id="PF26087"/>
    </source>
</evidence>
<evidence type="ECO:0000256" key="1">
    <source>
        <dbReference type="SAM" id="MobiDB-lite"/>
    </source>
</evidence>
<sequence length="748" mass="82319">MVVASMQHHPHHSQGPAPPQHLQHPRPSSIVHQQHHQAPPPQSQHPSAYSSYQPAGQTQSSQHAHAHAQDGLPYYAHPSPYSTPGTTSGYPAADTSEMMAAAQMPRPYPPIYHTPQSNSPASVASPSGHDQHRSLYGAPAPLQQQQSMYYGAQQPQYSNIPPQTAPSPYQQHAQQPHQSMTSQPSMMMSHPSSQHQIQQHPSQHGQPGLTGSPRHAKMEPQVPPQLQRPASGPLGTPQQHQQNGSGPLSTPGGSSPGVNSNAAPGPIPATTPLVVRQDNNGVQWIAFEYSRDRVKMEYTIRCDVESVNTDELPSDFKTENCVYPRACCPKDQYRGNRLQYETECNTVGWALAQLNPSLRGKRGLIQRAVDSWRNSNQDPRLRSRRVRRMAKMNNRKAVQAPHPSHMSGPSGPAGIPAPGAMGPGGGTAMGKPGMGNMGGSQMHHHHAHSDGNSQGGEEVVALHLKPSAWDGEYMDENHHHHHQAPSGPGSGHGDDVRQAQVFPGYPQPYPSNSGPGSGMPPSSHHNAIAARNNGTRDDDEAPSNLFPDIPDAKKRKFILVDDNKRGCRLRVRVTLDNVDTKEIPDSFRKSSSVFPRSYFPREMQSPPPSATGSRFFQEDLDDDDVEVDGGRTGRSRGNTSRDRVMVKVPFSDGSDGEVAIPRTRKGTRGREVRLNDLGYRMAWLQSRVFSGRTIFLQRALDCYRNKTRNAIESVMQDVKTTVPHYETRAGKRRWSERMRQGADKRDDE</sequence>
<feature type="compositionally biased region" description="Gly residues" evidence="1">
    <location>
        <begin position="421"/>
        <end position="438"/>
    </location>
</feature>
<dbReference type="RefSeq" id="XP_045953607.1">
    <property type="nucleotide sequence ID" value="XM_046100791.1"/>
</dbReference>
<dbReference type="PANTHER" id="PTHR22949:SF0">
    <property type="entry name" value="RE27538P"/>
    <property type="match status" value="1"/>
</dbReference>
<feature type="compositionally biased region" description="Polar residues" evidence="1">
    <location>
        <begin position="157"/>
        <end position="173"/>
    </location>
</feature>
<feature type="compositionally biased region" description="Low complexity" evidence="1">
    <location>
        <begin position="174"/>
        <end position="207"/>
    </location>
</feature>
<reference evidence="3" key="1">
    <citation type="journal article" date="2021" name="Nat. Commun.">
        <title>Genetic determinants of endophytism in the Arabidopsis root mycobiome.</title>
        <authorList>
            <person name="Mesny F."/>
            <person name="Miyauchi S."/>
            <person name="Thiergart T."/>
            <person name="Pickel B."/>
            <person name="Atanasova L."/>
            <person name="Karlsson M."/>
            <person name="Huettel B."/>
            <person name="Barry K.W."/>
            <person name="Haridas S."/>
            <person name="Chen C."/>
            <person name="Bauer D."/>
            <person name="Andreopoulos W."/>
            <person name="Pangilinan J."/>
            <person name="LaButti K."/>
            <person name="Riley R."/>
            <person name="Lipzen A."/>
            <person name="Clum A."/>
            <person name="Drula E."/>
            <person name="Henrissat B."/>
            <person name="Kohler A."/>
            <person name="Grigoriev I.V."/>
            <person name="Martin F.M."/>
            <person name="Hacquard S."/>
        </authorList>
    </citation>
    <scope>NUCLEOTIDE SEQUENCE</scope>
    <source>
        <strain evidence="3">MPI-SDFR-AT-0073</strain>
    </source>
</reference>
<organism evidence="3 4">
    <name type="scientific">Truncatella angustata</name>
    <dbReference type="NCBI Taxonomy" id="152316"/>
    <lineage>
        <taxon>Eukaryota</taxon>
        <taxon>Fungi</taxon>
        <taxon>Dikarya</taxon>
        <taxon>Ascomycota</taxon>
        <taxon>Pezizomycotina</taxon>
        <taxon>Sordariomycetes</taxon>
        <taxon>Xylariomycetidae</taxon>
        <taxon>Amphisphaeriales</taxon>
        <taxon>Sporocadaceae</taxon>
        <taxon>Truncatella</taxon>
    </lineage>
</organism>
<accession>A0A9P8RJB6</accession>
<feature type="domain" description="DUF8032" evidence="2">
    <location>
        <begin position="668"/>
        <end position="706"/>
    </location>
</feature>
<dbReference type="AlphaFoldDB" id="A0A9P8RJB6"/>
<protein>
    <recommendedName>
        <fullName evidence="2">DUF8032 domain-containing protein</fullName>
    </recommendedName>
</protein>
<keyword evidence="4" id="KW-1185">Reference proteome</keyword>
<feature type="region of interest" description="Disordered" evidence="1">
    <location>
        <begin position="729"/>
        <end position="748"/>
    </location>
</feature>
<feature type="compositionally biased region" description="Polar residues" evidence="1">
    <location>
        <begin position="114"/>
        <end position="125"/>
    </location>
</feature>
<proteinExistence type="predicted"/>
<evidence type="ECO:0000313" key="4">
    <source>
        <dbReference type="Proteomes" id="UP000758603"/>
    </source>
</evidence>
<feature type="compositionally biased region" description="Low complexity" evidence="1">
    <location>
        <begin position="44"/>
        <end position="54"/>
    </location>
</feature>
<feature type="compositionally biased region" description="Low complexity" evidence="1">
    <location>
        <begin position="400"/>
        <end position="420"/>
    </location>
</feature>